<evidence type="ECO:0000313" key="2">
    <source>
        <dbReference type="Proteomes" id="UP000270094"/>
    </source>
</evidence>
<dbReference type="Proteomes" id="UP000270094">
    <property type="component" value="Unassembled WGS sequence"/>
</dbReference>
<reference evidence="1 2" key="1">
    <citation type="submission" date="2018-11" db="EMBL/GenBank/DDBJ databases">
        <authorList>
            <consortium name="Pathogen Informatics"/>
        </authorList>
    </citation>
    <scope>NUCLEOTIDE SEQUENCE [LARGE SCALE GENOMIC DNA]</scope>
</reference>
<sequence length="56" mass="5923">MTTALETGPVSQVDSSAIPVANGIAKEANEETQNEVKVGLVNAELAKKEQVLKKEN</sequence>
<organism evidence="1 2">
    <name type="scientific">Strongylus vulgaris</name>
    <name type="common">Blood worm</name>
    <dbReference type="NCBI Taxonomy" id="40348"/>
    <lineage>
        <taxon>Eukaryota</taxon>
        <taxon>Metazoa</taxon>
        <taxon>Ecdysozoa</taxon>
        <taxon>Nematoda</taxon>
        <taxon>Chromadorea</taxon>
        <taxon>Rhabditida</taxon>
        <taxon>Rhabditina</taxon>
        <taxon>Rhabditomorpha</taxon>
        <taxon>Strongyloidea</taxon>
        <taxon>Strongylidae</taxon>
        <taxon>Strongylus</taxon>
    </lineage>
</organism>
<dbReference type="OrthoDB" id="10601948at2759"/>
<proteinExistence type="predicted"/>
<accession>A0A3P7JA52</accession>
<protein>
    <submittedName>
        <fullName evidence="1">Uncharacterized protein</fullName>
    </submittedName>
</protein>
<name>A0A3P7JA52_STRVU</name>
<gene>
    <name evidence="1" type="ORF">SVUK_LOCUS17398</name>
</gene>
<keyword evidence="2" id="KW-1185">Reference proteome</keyword>
<evidence type="ECO:0000313" key="1">
    <source>
        <dbReference type="EMBL" id="VDM82400.1"/>
    </source>
</evidence>
<dbReference type="AlphaFoldDB" id="A0A3P7JA52"/>
<feature type="non-terminal residue" evidence="1">
    <location>
        <position position="56"/>
    </location>
</feature>
<dbReference type="EMBL" id="UYYB01117490">
    <property type="protein sequence ID" value="VDM82400.1"/>
    <property type="molecule type" value="Genomic_DNA"/>
</dbReference>